<feature type="region of interest" description="Disordered" evidence="1">
    <location>
        <begin position="122"/>
        <end position="146"/>
    </location>
</feature>
<gene>
    <name evidence="2" type="ORF">AGLY_012627</name>
</gene>
<reference evidence="2 3" key="1">
    <citation type="submission" date="2019-08" db="EMBL/GenBank/DDBJ databases">
        <title>The genome of the soybean aphid Biotype 1, its phylome, world population structure and adaptation to the North American continent.</title>
        <authorList>
            <person name="Giordano R."/>
            <person name="Donthu R.K."/>
            <person name="Hernandez A.G."/>
            <person name="Wright C.L."/>
            <person name="Zimin A.V."/>
        </authorList>
    </citation>
    <scope>NUCLEOTIDE SEQUENCE [LARGE SCALE GENOMIC DNA]</scope>
    <source>
        <tissue evidence="2">Whole aphids</tissue>
    </source>
</reference>
<sequence>MYNKNAVNENAILCIMTFIEQLTFYNPLSGRQLLAVVRHCWTDAILARHDVLLRRYCWCWLFDARRLPHVPGRRFCLMCRVHGSPSRRVHTYRRSLAGRIIAGHRDGFVRVYYYCCDGHSSNSSGDDGGGGSRRARRGGGGGGDGDVGRFLFSVNYCTRTDDDDDDDDPAASVRSVTMAI</sequence>
<evidence type="ECO:0000313" key="3">
    <source>
        <dbReference type="Proteomes" id="UP000475862"/>
    </source>
</evidence>
<organism evidence="2 3">
    <name type="scientific">Aphis glycines</name>
    <name type="common">Soybean aphid</name>
    <dbReference type="NCBI Taxonomy" id="307491"/>
    <lineage>
        <taxon>Eukaryota</taxon>
        <taxon>Metazoa</taxon>
        <taxon>Ecdysozoa</taxon>
        <taxon>Arthropoda</taxon>
        <taxon>Hexapoda</taxon>
        <taxon>Insecta</taxon>
        <taxon>Pterygota</taxon>
        <taxon>Neoptera</taxon>
        <taxon>Paraneoptera</taxon>
        <taxon>Hemiptera</taxon>
        <taxon>Sternorrhyncha</taxon>
        <taxon>Aphidomorpha</taxon>
        <taxon>Aphidoidea</taxon>
        <taxon>Aphididae</taxon>
        <taxon>Aphidini</taxon>
        <taxon>Aphis</taxon>
        <taxon>Aphis</taxon>
    </lineage>
</organism>
<keyword evidence="3" id="KW-1185">Reference proteome</keyword>
<accession>A0A6G0TA77</accession>
<dbReference type="AlphaFoldDB" id="A0A6G0TA77"/>
<name>A0A6G0TA77_APHGL</name>
<protein>
    <submittedName>
        <fullName evidence="2">Uncharacterized protein</fullName>
    </submittedName>
</protein>
<feature type="region of interest" description="Disordered" evidence="1">
    <location>
        <begin position="161"/>
        <end position="180"/>
    </location>
</feature>
<dbReference type="Proteomes" id="UP000475862">
    <property type="component" value="Unassembled WGS sequence"/>
</dbReference>
<feature type="compositionally biased region" description="Gly residues" evidence="1">
    <location>
        <begin position="126"/>
        <end position="145"/>
    </location>
</feature>
<evidence type="ECO:0000313" key="2">
    <source>
        <dbReference type="EMBL" id="KAE9528205.1"/>
    </source>
</evidence>
<comment type="caution">
    <text evidence="2">The sequence shown here is derived from an EMBL/GenBank/DDBJ whole genome shotgun (WGS) entry which is preliminary data.</text>
</comment>
<evidence type="ECO:0000256" key="1">
    <source>
        <dbReference type="SAM" id="MobiDB-lite"/>
    </source>
</evidence>
<proteinExistence type="predicted"/>
<dbReference type="EMBL" id="VYZN01000049">
    <property type="protein sequence ID" value="KAE9528205.1"/>
    <property type="molecule type" value="Genomic_DNA"/>
</dbReference>